<dbReference type="RefSeq" id="WP_057640162.1">
    <property type="nucleotide sequence ID" value="NZ_LDJP01000024.1"/>
</dbReference>
<dbReference type="InterPro" id="IPR025738">
    <property type="entry name" value="BatD"/>
</dbReference>
<sequence length="555" mass="59118">MNGHDMRTGARYLLLAWLLLCAGTALAQPRAWLDRDAIDAGDSVTLNIETDQPGAEPDYAPLQADFILGERSSGRQVRMANGRVGNIALFGVVLTPRRGGVLAVPALRVGAQVTAPLRLTVQDAPVAGRDGNAPAFVETEVDDPHPYVQQSVGVVVRLYYAAQLASGELDLDTPANASLQRVGNDRSFVREVGGRRYNVVERRFLLVPERSGPLQLAGARFSGRGVGGLFGDFFGRDNGRLSARAPDQVLQVRPLPAAAPQPWLPLKELQLRYLTRPQAARAGEALTLEVEARAVGATRAQFPDLPVPSLGDAAQVFAEPVQYDERFDGASPQLTLTRRYAIVPRQPGALSVPGIRLRWWDVAAGQERVASLPALELQVAPGSAAAAPPPLAQPPVATPVAGGDAVAVAVPARPSWLWPGLAAGFALLWLATLLWGLSRRYPAAVPAGRGTAPVPGGRHALADLRRALDVGALDEVAHILVGMGGVGSVDEVIARLDDPAQRQALERMQRARWGGGDDLAQVRERLREAFRGGPRWRGAAAPEAPVLAPLYPGDR</sequence>
<keyword evidence="1" id="KW-0812">Transmembrane</keyword>
<feature type="signal peptide" evidence="2">
    <location>
        <begin position="1"/>
        <end position="27"/>
    </location>
</feature>
<gene>
    <name evidence="3" type="ORF">ABB34_05045</name>
</gene>
<keyword evidence="4" id="KW-1185">Reference proteome</keyword>
<feature type="transmembrane region" description="Helical" evidence="1">
    <location>
        <begin position="416"/>
        <end position="437"/>
    </location>
</feature>
<dbReference type="OrthoDB" id="5293418at2"/>
<protein>
    <submittedName>
        <fullName evidence="3">Membrane protein</fullName>
    </submittedName>
</protein>
<comment type="caution">
    <text evidence="3">The sequence shown here is derived from an EMBL/GenBank/DDBJ whole genome shotgun (WGS) entry which is preliminary data.</text>
</comment>
<proteinExistence type="predicted"/>
<organism evidence="3 4">
    <name type="scientific">Stenotrophomonas daejeonensis</name>
    <dbReference type="NCBI Taxonomy" id="659018"/>
    <lineage>
        <taxon>Bacteria</taxon>
        <taxon>Pseudomonadati</taxon>
        <taxon>Pseudomonadota</taxon>
        <taxon>Gammaproteobacteria</taxon>
        <taxon>Lysobacterales</taxon>
        <taxon>Lysobacteraceae</taxon>
        <taxon>Stenotrophomonas</taxon>
    </lineage>
</organism>
<dbReference type="PATRIC" id="fig|659018.3.peg.915"/>
<evidence type="ECO:0000256" key="2">
    <source>
        <dbReference type="SAM" id="SignalP"/>
    </source>
</evidence>
<evidence type="ECO:0000256" key="1">
    <source>
        <dbReference type="SAM" id="Phobius"/>
    </source>
</evidence>
<dbReference type="AlphaFoldDB" id="A0A0R0EAP0"/>
<evidence type="ECO:0000313" key="4">
    <source>
        <dbReference type="Proteomes" id="UP000050940"/>
    </source>
</evidence>
<feature type="chain" id="PRO_5006396870" evidence="2">
    <location>
        <begin position="28"/>
        <end position="555"/>
    </location>
</feature>
<dbReference type="EMBL" id="LDJP01000024">
    <property type="protein sequence ID" value="KRG87395.1"/>
    <property type="molecule type" value="Genomic_DNA"/>
</dbReference>
<accession>A0A0R0EAP0</accession>
<dbReference type="PANTHER" id="PTHR40940">
    <property type="entry name" value="PROTEIN BATD-RELATED"/>
    <property type="match status" value="1"/>
</dbReference>
<dbReference type="Pfam" id="PF13584">
    <property type="entry name" value="BatD"/>
    <property type="match status" value="1"/>
</dbReference>
<dbReference type="STRING" id="659018.ABB34_05045"/>
<dbReference type="PANTHER" id="PTHR40940:SF1">
    <property type="entry name" value="PROTEIN BATD"/>
    <property type="match status" value="1"/>
</dbReference>
<name>A0A0R0EAP0_9GAMM</name>
<keyword evidence="1" id="KW-0472">Membrane</keyword>
<keyword evidence="1" id="KW-1133">Transmembrane helix</keyword>
<keyword evidence="2" id="KW-0732">Signal</keyword>
<dbReference type="Proteomes" id="UP000050940">
    <property type="component" value="Unassembled WGS sequence"/>
</dbReference>
<reference evidence="3 4" key="1">
    <citation type="submission" date="2015-05" db="EMBL/GenBank/DDBJ databases">
        <title>Genome sequencing and analysis of members of genus Stenotrophomonas.</title>
        <authorList>
            <person name="Patil P.P."/>
            <person name="Midha S."/>
            <person name="Patil P.B."/>
        </authorList>
    </citation>
    <scope>NUCLEOTIDE SEQUENCE [LARGE SCALE GENOMIC DNA]</scope>
    <source>
        <strain evidence="3 4">JCM 16244</strain>
    </source>
</reference>
<evidence type="ECO:0000313" key="3">
    <source>
        <dbReference type="EMBL" id="KRG87395.1"/>
    </source>
</evidence>